<comment type="subcellular location">
    <subcellularLocation>
        <location evidence="1">Cell membrane</location>
        <topology evidence="1">Single-pass type I membrane protein</topology>
    </subcellularLocation>
</comment>
<dbReference type="InterPro" id="IPR031588">
    <property type="entry name" value="Collectrin_dom"/>
</dbReference>
<reference evidence="13" key="1">
    <citation type="submission" date="2025-08" db="UniProtKB">
        <authorList>
            <consortium name="Ensembl"/>
        </authorList>
    </citation>
    <scope>IDENTIFICATION</scope>
</reference>
<evidence type="ECO:0000256" key="2">
    <source>
        <dbReference type="ARBA" id="ARBA00022475"/>
    </source>
</evidence>
<dbReference type="InterPro" id="IPR042944">
    <property type="entry name" value="Collectrin"/>
</dbReference>
<name>A0A3Q1ECK4_9TELE</name>
<dbReference type="GeneID" id="110955342"/>
<accession>A0A3Q1ECK4</accession>
<evidence type="ECO:0000256" key="11">
    <source>
        <dbReference type="SAM" id="SignalP"/>
    </source>
</evidence>
<feature type="region of interest" description="Disordered" evidence="9">
    <location>
        <begin position="176"/>
        <end position="199"/>
    </location>
</feature>
<evidence type="ECO:0000259" key="12">
    <source>
        <dbReference type="PROSITE" id="PS52010"/>
    </source>
</evidence>
<evidence type="ECO:0000256" key="7">
    <source>
        <dbReference type="ARBA" id="ARBA00023136"/>
    </source>
</evidence>
<reference evidence="13" key="2">
    <citation type="submission" date="2025-09" db="UniProtKB">
        <authorList>
            <consortium name="Ensembl"/>
        </authorList>
    </citation>
    <scope>IDENTIFICATION</scope>
</reference>
<dbReference type="OrthoDB" id="9899436at2759"/>
<keyword evidence="4 10" id="KW-0812">Transmembrane</keyword>
<organism evidence="13 14">
    <name type="scientific">Acanthochromis polyacanthus</name>
    <name type="common">spiny chromis</name>
    <dbReference type="NCBI Taxonomy" id="80966"/>
    <lineage>
        <taxon>Eukaryota</taxon>
        <taxon>Metazoa</taxon>
        <taxon>Chordata</taxon>
        <taxon>Craniata</taxon>
        <taxon>Vertebrata</taxon>
        <taxon>Euteleostomi</taxon>
        <taxon>Actinopterygii</taxon>
        <taxon>Neopterygii</taxon>
        <taxon>Teleostei</taxon>
        <taxon>Neoteleostei</taxon>
        <taxon>Acanthomorphata</taxon>
        <taxon>Ovalentaria</taxon>
        <taxon>Pomacentridae</taxon>
        <taxon>Acanthochromis</taxon>
    </lineage>
</organism>
<evidence type="ECO:0000256" key="1">
    <source>
        <dbReference type="ARBA" id="ARBA00004251"/>
    </source>
</evidence>
<protein>
    <submittedName>
        <fullName evidence="13">Collectrin, amino acid transport regulator</fullName>
    </submittedName>
</protein>
<dbReference type="PANTHER" id="PTHR46884">
    <property type="entry name" value="COLLECTRIN"/>
    <property type="match status" value="1"/>
</dbReference>
<evidence type="ECO:0000313" key="14">
    <source>
        <dbReference type="Proteomes" id="UP000257200"/>
    </source>
</evidence>
<sequence length="220" mass="24805">MLDKILFLLCLASALADERCMPDTPHGFQVRLSIKTALGDEAYAWNENEMFLFRATLAFAMRNHMTGQQFNVSNIVVCDETERVSFWFIVTSPLDTSQLIDQENVEAAIRRSRNRINSAFLLTDKTLEFVDILPTLGTPYVHPTPPWLIAFGVVMGAVGAGIIIMLVSSAVQKKLKTNKKPQDKDEDDEEETRVKTMENGVARDGVYNMSFSEDERFTAM</sequence>
<dbReference type="Proteomes" id="UP000257200">
    <property type="component" value="Unplaced"/>
</dbReference>
<keyword evidence="2" id="KW-1003">Cell membrane</keyword>
<dbReference type="GeneTree" id="ENSGT00940000160862"/>
<feature type="domain" description="Collectrin-like" evidence="12">
    <location>
        <begin position="24"/>
        <end position="220"/>
    </location>
</feature>
<feature type="signal peptide" evidence="11">
    <location>
        <begin position="1"/>
        <end position="16"/>
    </location>
</feature>
<dbReference type="Pfam" id="PF16959">
    <property type="entry name" value="Collectrin"/>
    <property type="match status" value="1"/>
</dbReference>
<keyword evidence="3" id="KW-0597">Phosphoprotein</keyword>
<dbReference type="InParanoid" id="A0A3Q1ECK4"/>
<keyword evidence="14" id="KW-1185">Reference proteome</keyword>
<keyword evidence="5 11" id="KW-0732">Signal</keyword>
<dbReference type="GO" id="GO:0070062">
    <property type="term" value="C:extracellular exosome"/>
    <property type="evidence" value="ECO:0007669"/>
    <property type="project" value="TreeGrafter"/>
</dbReference>
<feature type="transmembrane region" description="Helical" evidence="10">
    <location>
        <begin position="147"/>
        <end position="171"/>
    </location>
</feature>
<evidence type="ECO:0000256" key="8">
    <source>
        <dbReference type="ARBA" id="ARBA00023180"/>
    </source>
</evidence>
<dbReference type="FunCoup" id="A0A3Q1ECK4">
    <property type="interactions" value="855"/>
</dbReference>
<evidence type="ECO:0000256" key="4">
    <source>
        <dbReference type="ARBA" id="ARBA00022692"/>
    </source>
</evidence>
<dbReference type="AlphaFoldDB" id="A0A3Q1ECK4"/>
<dbReference type="GO" id="GO:0005886">
    <property type="term" value="C:plasma membrane"/>
    <property type="evidence" value="ECO:0007669"/>
    <property type="project" value="UniProtKB-SubCell"/>
</dbReference>
<evidence type="ECO:0000256" key="9">
    <source>
        <dbReference type="SAM" id="MobiDB-lite"/>
    </source>
</evidence>
<dbReference type="GO" id="GO:0051957">
    <property type="term" value="P:positive regulation of amino acid transport"/>
    <property type="evidence" value="ECO:0007669"/>
    <property type="project" value="TreeGrafter"/>
</dbReference>
<evidence type="ECO:0000256" key="10">
    <source>
        <dbReference type="SAM" id="Phobius"/>
    </source>
</evidence>
<feature type="chain" id="PRO_5018749501" evidence="11">
    <location>
        <begin position="17"/>
        <end position="220"/>
    </location>
</feature>
<keyword evidence="7 10" id="KW-0472">Membrane</keyword>
<evidence type="ECO:0000256" key="3">
    <source>
        <dbReference type="ARBA" id="ARBA00022553"/>
    </source>
</evidence>
<evidence type="ECO:0000256" key="6">
    <source>
        <dbReference type="ARBA" id="ARBA00022989"/>
    </source>
</evidence>
<keyword evidence="6 10" id="KW-1133">Transmembrane helix</keyword>
<dbReference type="CTD" id="57393"/>
<dbReference type="PANTHER" id="PTHR46884:SF1">
    <property type="entry name" value="COLLECTRIN"/>
    <property type="match status" value="1"/>
</dbReference>
<dbReference type="STRING" id="80966.ENSAPOP00000000562"/>
<dbReference type="PROSITE" id="PS52010">
    <property type="entry name" value="COLLECTRIN_LIKE"/>
    <property type="match status" value="1"/>
</dbReference>
<dbReference type="RefSeq" id="XP_022055974.1">
    <property type="nucleotide sequence ID" value="XM_022200282.2"/>
</dbReference>
<keyword evidence="8" id="KW-0325">Glycoprotein</keyword>
<proteinExistence type="predicted"/>
<evidence type="ECO:0000313" key="13">
    <source>
        <dbReference type="Ensembl" id="ENSAPOP00000000562.1"/>
    </source>
</evidence>
<evidence type="ECO:0000256" key="5">
    <source>
        <dbReference type="ARBA" id="ARBA00022729"/>
    </source>
</evidence>
<dbReference type="Ensembl" id="ENSAPOT00000016655.1">
    <property type="protein sequence ID" value="ENSAPOP00000000562.1"/>
    <property type="gene ID" value="ENSAPOG00000001751.1"/>
</dbReference>